<dbReference type="GO" id="GO:0004674">
    <property type="term" value="F:protein serine/threonine kinase activity"/>
    <property type="evidence" value="ECO:0007669"/>
    <property type="project" value="UniProtKB-KW"/>
</dbReference>
<dbReference type="SUPFAM" id="SSF56112">
    <property type="entry name" value="Protein kinase-like (PK-like)"/>
    <property type="match status" value="1"/>
</dbReference>
<proteinExistence type="predicted"/>
<protein>
    <recommendedName>
        <fullName evidence="4">Alpha-type protein kinase domain-containing protein</fullName>
    </recommendedName>
</protein>
<evidence type="ECO:0000256" key="2">
    <source>
        <dbReference type="ARBA" id="ARBA00022679"/>
    </source>
</evidence>
<dbReference type="PROSITE" id="PS51158">
    <property type="entry name" value="ALPHA_KINASE"/>
    <property type="match status" value="1"/>
</dbReference>
<dbReference type="PANTHER" id="PTHR47763:SF4">
    <property type="entry name" value="ALPHA-PROTEIN KINASE VWKA"/>
    <property type="match status" value="1"/>
</dbReference>
<dbReference type="PANTHER" id="PTHR47763">
    <property type="entry name" value="ALPHA-PROTEIN KINASE VWKA"/>
    <property type="match status" value="1"/>
</dbReference>
<dbReference type="Gene3D" id="3.40.50.410">
    <property type="entry name" value="von Willebrand factor, type A domain"/>
    <property type="match status" value="1"/>
</dbReference>
<dbReference type="AlphaFoldDB" id="A0A816D3E1"/>
<feature type="non-terminal residue" evidence="5">
    <location>
        <position position="1"/>
    </location>
</feature>
<name>A0A816D3E1_ADIRI</name>
<dbReference type="SUPFAM" id="SSF53300">
    <property type="entry name" value="vWA-like"/>
    <property type="match status" value="1"/>
</dbReference>
<evidence type="ECO:0000259" key="4">
    <source>
        <dbReference type="PROSITE" id="PS51158"/>
    </source>
</evidence>
<evidence type="ECO:0000256" key="3">
    <source>
        <dbReference type="ARBA" id="ARBA00022777"/>
    </source>
</evidence>
<keyword evidence="3" id="KW-0418">Kinase</keyword>
<keyword evidence="1" id="KW-0723">Serine/threonine-protein kinase</keyword>
<dbReference type="InterPro" id="IPR011009">
    <property type="entry name" value="Kinase-like_dom_sf"/>
</dbReference>
<dbReference type="GO" id="GO:0005524">
    <property type="term" value="F:ATP binding"/>
    <property type="evidence" value="ECO:0007669"/>
    <property type="project" value="InterPro"/>
</dbReference>
<gene>
    <name evidence="5" type="ORF">XAT740_LOCUS51423</name>
</gene>
<dbReference type="InterPro" id="IPR004166">
    <property type="entry name" value="a-kinase_dom"/>
</dbReference>
<dbReference type="EMBL" id="CAJNOR010008167">
    <property type="protein sequence ID" value="CAF1629558.1"/>
    <property type="molecule type" value="Genomic_DNA"/>
</dbReference>
<dbReference type="InterPro" id="IPR052969">
    <property type="entry name" value="Thr-specific_kinase-like"/>
</dbReference>
<keyword evidence="6" id="KW-1185">Reference proteome</keyword>
<sequence>IKFTVCRSSCAQVNDEQSQISSDNENLSGTNRKDNFSIQMKLINVTNVDLPGSSSFESFKLSPLNFIGDYRPNTIGQTIGQAPTEIINERTSTLSDIATLRRQLDAIERFEKQNTHESSRLDEIRKQCDVLQKESIERLSSISQKQINAQEQLQFVLKRTKEINQMMKALQESESVDVCFLMDCTNSMQKFIIEVKDRIFETIRLLKSRFSHLNIRLAFVGYRDLNLPEERQFSILDFTDEDKFHSFVSMVKCEYGGDACEDVLGGLQKTVHLQWNQPVRILIHVADCPSHGRRYHDLPEHKDHYLSSDNDGAIGQELFDKFVQLDLKYFFGRLTSHTDKMMEQFIQFGQKRISIEEINLKNFQNLLPFIVESISRSISKTASSLLKSHSAVESNLQNTKTSRISRISFDSIEPDWLNIPMKKVQVIKYQCNDQLVCEQINESTNIKIAEKPFAEGAMRLAFYGLMQNKDKWEKVVLKKYKNIHNNIDMKEKYLELLDCQTIADHLAQEFNKLSLSTNESTSTIKKIKFIMTKLVFDPESEGNVHFFTIERFIDGSYKKFSNNAGYVNHEDPAVTLQAFSHWTYERTNGNMIVVDLQGIDIGDNQTYLLTDPCIHSTDLTRFGRTNLGKPGIKRFFETHVCNSICQTLKLKMIENQSVTKTSSKYDSNFIEKKSSIINKSISSKHS</sequence>
<feature type="domain" description="Alpha-type protein kinase" evidence="4">
    <location>
        <begin position="408"/>
        <end position="653"/>
    </location>
</feature>
<dbReference type="SMART" id="SM00811">
    <property type="entry name" value="Alpha_kinase"/>
    <property type="match status" value="1"/>
</dbReference>
<keyword evidence="2" id="KW-0808">Transferase</keyword>
<evidence type="ECO:0000256" key="1">
    <source>
        <dbReference type="ARBA" id="ARBA00022527"/>
    </source>
</evidence>
<reference evidence="5" key="1">
    <citation type="submission" date="2021-02" db="EMBL/GenBank/DDBJ databases">
        <authorList>
            <person name="Nowell W R."/>
        </authorList>
    </citation>
    <scope>NUCLEOTIDE SEQUENCE</scope>
</reference>
<evidence type="ECO:0000313" key="6">
    <source>
        <dbReference type="Proteomes" id="UP000663828"/>
    </source>
</evidence>
<dbReference type="Gene3D" id="3.30.200.20">
    <property type="entry name" value="Phosphorylase Kinase, domain 1"/>
    <property type="match status" value="1"/>
</dbReference>
<dbReference type="InterPro" id="IPR036465">
    <property type="entry name" value="vWFA_dom_sf"/>
</dbReference>
<dbReference type="Proteomes" id="UP000663828">
    <property type="component" value="Unassembled WGS sequence"/>
</dbReference>
<organism evidence="5 6">
    <name type="scientific">Adineta ricciae</name>
    <name type="common">Rotifer</name>
    <dbReference type="NCBI Taxonomy" id="249248"/>
    <lineage>
        <taxon>Eukaryota</taxon>
        <taxon>Metazoa</taxon>
        <taxon>Spiralia</taxon>
        <taxon>Gnathifera</taxon>
        <taxon>Rotifera</taxon>
        <taxon>Eurotatoria</taxon>
        <taxon>Bdelloidea</taxon>
        <taxon>Adinetida</taxon>
        <taxon>Adinetidae</taxon>
        <taxon>Adineta</taxon>
    </lineage>
</organism>
<comment type="caution">
    <text evidence="5">The sequence shown here is derived from an EMBL/GenBank/DDBJ whole genome shotgun (WGS) entry which is preliminary data.</text>
</comment>
<accession>A0A816D3E1</accession>
<evidence type="ECO:0000313" key="5">
    <source>
        <dbReference type="EMBL" id="CAF1629558.1"/>
    </source>
</evidence>
<dbReference type="Gene3D" id="3.20.200.10">
    <property type="entry name" value="MHCK/EF2 kinase"/>
    <property type="match status" value="1"/>
</dbReference>
<dbReference type="Pfam" id="PF02816">
    <property type="entry name" value="Alpha_kinase"/>
    <property type="match status" value="1"/>
</dbReference>